<keyword evidence="4" id="KW-1185">Reference proteome</keyword>
<dbReference type="Pfam" id="PF04773">
    <property type="entry name" value="FecR"/>
    <property type="match status" value="1"/>
</dbReference>
<dbReference type="GO" id="GO:0016989">
    <property type="term" value="F:sigma factor antagonist activity"/>
    <property type="evidence" value="ECO:0007669"/>
    <property type="project" value="TreeGrafter"/>
</dbReference>
<evidence type="ECO:0000313" key="3">
    <source>
        <dbReference type="EMBL" id="PWB93461.1"/>
    </source>
</evidence>
<protein>
    <submittedName>
        <fullName evidence="3">Iron dicitrate transport regulator FecR</fullName>
    </submittedName>
</protein>
<dbReference type="OrthoDB" id="636724at2"/>
<evidence type="ECO:0000259" key="1">
    <source>
        <dbReference type="Pfam" id="PF04773"/>
    </source>
</evidence>
<dbReference type="Proteomes" id="UP000245137">
    <property type="component" value="Unassembled WGS sequence"/>
</dbReference>
<dbReference type="PIRSF" id="PIRSF018266">
    <property type="entry name" value="FecR"/>
    <property type="match status" value="1"/>
</dbReference>
<dbReference type="PANTHER" id="PTHR30273">
    <property type="entry name" value="PERIPLASMIC SIGNAL SENSOR AND SIGMA FACTOR ACTIVATOR FECR-RELATED"/>
    <property type="match status" value="1"/>
</dbReference>
<organism evidence="3 4">
    <name type="scientific">Methylosinus sporium</name>
    <dbReference type="NCBI Taxonomy" id="428"/>
    <lineage>
        <taxon>Bacteria</taxon>
        <taxon>Pseudomonadati</taxon>
        <taxon>Pseudomonadota</taxon>
        <taxon>Alphaproteobacteria</taxon>
        <taxon>Hyphomicrobiales</taxon>
        <taxon>Methylocystaceae</taxon>
        <taxon>Methylosinus</taxon>
    </lineage>
</organism>
<dbReference type="RefSeq" id="WP_108917726.1">
    <property type="nucleotide sequence ID" value="NZ_BGJY01000001.1"/>
</dbReference>
<dbReference type="InterPro" id="IPR032623">
    <property type="entry name" value="FecR_N"/>
</dbReference>
<reference evidence="3 4" key="1">
    <citation type="journal article" date="2018" name="Appl. Microbiol. Biotechnol.">
        <title>Co-cultivation of the strictly anaerobic methanogen Methanosarcina barkeri with aerobic methanotrophs in an oxygen-limited membrane bioreactor.</title>
        <authorList>
            <person name="In 't Zandt M.H."/>
            <person name="van den Bosch T.J.M."/>
            <person name="Rijkers R."/>
            <person name="van Kessel M.A.H.J."/>
            <person name="Jetten M.S.M."/>
            <person name="Welte C.U."/>
        </authorList>
    </citation>
    <scope>NUCLEOTIDE SEQUENCE [LARGE SCALE GENOMIC DNA]</scope>
    <source>
        <strain evidence="3 4">DSM 17706</strain>
    </source>
</reference>
<dbReference type="Gene3D" id="3.55.50.30">
    <property type="match status" value="1"/>
</dbReference>
<feature type="domain" description="FecR N-terminal" evidence="2">
    <location>
        <begin position="16"/>
        <end position="58"/>
    </location>
</feature>
<dbReference type="InterPro" id="IPR012373">
    <property type="entry name" value="Ferrdict_sens_TM"/>
</dbReference>
<dbReference type="EMBL" id="PUIV01000021">
    <property type="protein sequence ID" value="PWB93461.1"/>
    <property type="molecule type" value="Genomic_DNA"/>
</dbReference>
<dbReference type="Pfam" id="PF16220">
    <property type="entry name" value="DUF4880"/>
    <property type="match status" value="1"/>
</dbReference>
<evidence type="ECO:0000259" key="2">
    <source>
        <dbReference type="Pfam" id="PF16220"/>
    </source>
</evidence>
<sequence>MSEDDAPGEAQLERRRAAIAWWMRLDSGATTPAEREAFAAWLTAEPANKVAFDDICRLWGDLEILRPRLQPAAKPRPRFTRPGLRAAAAVAGLALALALSYDELSIRWRAGHLTETGELRSLLLEDGSRVELGPDSALETNFAGGERRVTLLRGEAWFAVAPDAARPFSVATPAGTATALGTAFDVSIQGARTEVTVTEHRVRLSGAGPSVIVEEGAQSAFAPGVAAVSPYPVDTDQVTAWRRGKLIFDDKPLAEVLATLSRYRRGYIALVDPSLRGRRVTGVFETRDPEAALRAIQKSLGLRAVSLGFVTLIGG</sequence>
<dbReference type="Gene3D" id="2.60.120.1440">
    <property type="match status" value="1"/>
</dbReference>
<evidence type="ECO:0000313" key="4">
    <source>
        <dbReference type="Proteomes" id="UP000245137"/>
    </source>
</evidence>
<proteinExistence type="predicted"/>
<feature type="domain" description="FecR protein" evidence="1">
    <location>
        <begin position="114"/>
        <end position="202"/>
    </location>
</feature>
<dbReference type="AlphaFoldDB" id="A0A2U1SPC0"/>
<comment type="caution">
    <text evidence="3">The sequence shown here is derived from an EMBL/GenBank/DDBJ whole genome shotgun (WGS) entry which is preliminary data.</text>
</comment>
<accession>A0A2U1SPC0</accession>
<dbReference type="PANTHER" id="PTHR30273:SF2">
    <property type="entry name" value="PROTEIN FECR"/>
    <property type="match status" value="1"/>
</dbReference>
<name>A0A2U1SPC0_METSR</name>
<dbReference type="InterPro" id="IPR006860">
    <property type="entry name" value="FecR"/>
</dbReference>
<gene>
    <name evidence="3" type="ORF">C5689_13080</name>
</gene>